<gene>
    <name evidence="1" type="ORF">DEU29_1234</name>
</gene>
<sequence>MTQRKLACYRRKKFLHERLKSELPNGPYELSSRVDSLDEARISYSLIPAFSKSFLRLLYLREPLLRQLLP</sequence>
<dbReference type="Proteomes" id="UP000295531">
    <property type="component" value="Unassembled WGS sequence"/>
</dbReference>
<dbReference type="AlphaFoldDB" id="A0A4R6P1Q6"/>
<dbReference type="EMBL" id="SNXI01000023">
    <property type="protein sequence ID" value="TDP28183.1"/>
    <property type="molecule type" value="Genomic_DNA"/>
</dbReference>
<evidence type="ECO:0000313" key="2">
    <source>
        <dbReference type="Proteomes" id="UP000295531"/>
    </source>
</evidence>
<name>A0A4R6P1Q6_9GAMM</name>
<comment type="caution">
    <text evidence="1">The sequence shown here is derived from an EMBL/GenBank/DDBJ whole genome shotgun (WGS) entry which is preliminary data.</text>
</comment>
<evidence type="ECO:0000313" key="1">
    <source>
        <dbReference type="EMBL" id="TDP28183.1"/>
    </source>
</evidence>
<reference evidence="1 2" key="1">
    <citation type="submission" date="2019-03" db="EMBL/GenBank/DDBJ databases">
        <title>Freshwater and sediment microbial communities from various areas in North America, analyzing microbe dynamics in response to fracking.</title>
        <authorList>
            <person name="Lamendella R."/>
        </authorList>
    </citation>
    <scope>NUCLEOTIDE SEQUENCE [LARGE SCALE GENOMIC DNA]</scope>
    <source>
        <strain evidence="1 2">18_TX</strain>
    </source>
</reference>
<protein>
    <submittedName>
        <fullName evidence="1">Uncharacterized protein</fullName>
    </submittedName>
</protein>
<proteinExistence type="predicted"/>
<organism evidence="1 2">
    <name type="scientific">Idiomarina aquatica</name>
    <dbReference type="NCBI Taxonomy" id="1327752"/>
    <lineage>
        <taxon>Bacteria</taxon>
        <taxon>Pseudomonadati</taxon>
        <taxon>Pseudomonadota</taxon>
        <taxon>Gammaproteobacteria</taxon>
        <taxon>Alteromonadales</taxon>
        <taxon>Idiomarinaceae</taxon>
        <taxon>Idiomarina</taxon>
    </lineage>
</organism>
<keyword evidence="2" id="KW-1185">Reference proteome</keyword>
<accession>A0A4R6P1Q6</accession>